<evidence type="ECO:0000256" key="3">
    <source>
        <dbReference type="ARBA" id="ARBA00022475"/>
    </source>
</evidence>
<dbReference type="Gene3D" id="1.10.3720.10">
    <property type="entry name" value="MetI-like"/>
    <property type="match status" value="1"/>
</dbReference>
<comment type="similarity">
    <text evidence="7">Belongs to the binding-protein-dependent transport system permease family.</text>
</comment>
<dbReference type="PANTHER" id="PTHR43005:SF1">
    <property type="entry name" value="SPERMIDINE_PUTRESCINE TRANSPORT SYSTEM PERMEASE PROTEIN"/>
    <property type="match status" value="1"/>
</dbReference>
<keyword evidence="3" id="KW-1003">Cell membrane</keyword>
<evidence type="ECO:0000256" key="1">
    <source>
        <dbReference type="ARBA" id="ARBA00004651"/>
    </source>
</evidence>
<evidence type="ECO:0000256" key="5">
    <source>
        <dbReference type="ARBA" id="ARBA00022989"/>
    </source>
</evidence>
<dbReference type="OrthoDB" id="9761387at2"/>
<keyword evidence="6 7" id="KW-0472">Membrane</keyword>
<keyword evidence="2 7" id="KW-0813">Transport</keyword>
<keyword evidence="4 7" id="KW-0812">Transmembrane</keyword>
<dbReference type="Pfam" id="PF00528">
    <property type="entry name" value="BPD_transp_1"/>
    <property type="match status" value="1"/>
</dbReference>
<name>A0A2S0KKZ7_9FIRM</name>
<comment type="subcellular location">
    <subcellularLocation>
        <location evidence="1 7">Cell membrane</location>
        <topology evidence="1 7">Multi-pass membrane protein</topology>
    </subcellularLocation>
</comment>
<dbReference type="RefSeq" id="WP_106011701.1">
    <property type="nucleotide sequence ID" value="NZ_CP027226.1"/>
</dbReference>
<dbReference type="KEGG" id="fsa:C5Q98_00035"/>
<protein>
    <submittedName>
        <fullName evidence="9">Sugar ABC transporter permease</fullName>
    </submittedName>
</protein>
<accession>A0A2S0KKZ7</accession>
<feature type="domain" description="ABC transmembrane type-1" evidence="8">
    <location>
        <begin position="106"/>
        <end position="320"/>
    </location>
</feature>
<gene>
    <name evidence="9" type="ORF">C5Q98_00035</name>
</gene>
<keyword evidence="10" id="KW-1185">Reference proteome</keyword>
<dbReference type="InterPro" id="IPR035906">
    <property type="entry name" value="MetI-like_sf"/>
</dbReference>
<proteinExistence type="inferred from homology"/>
<evidence type="ECO:0000256" key="2">
    <source>
        <dbReference type="ARBA" id="ARBA00022448"/>
    </source>
</evidence>
<feature type="transmembrane region" description="Helical" evidence="7">
    <location>
        <begin position="112"/>
        <end position="131"/>
    </location>
</feature>
<dbReference type="GO" id="GO:0005886">
    <property type="term" value="C:plasma membrane"/>
    <property type="evidence" value="ECO:0007669"/>
    <property type="project" value="UniProtKB-SubCell"/>
</dbReference>
<organism evidence="9 10">
    <name type="scientific">Fastidiosipila sanguinis</name>
    <dbReference type="NCBI Taxonomy" id="236753"/>
    <lineage>
        <taxon>Bacteria</taxon>
        <taxon>Bacillati</taxon>
        <taxon>Bacillota</taxon>
        <taxon>Clostridia</taxon>
        <taxon>Eubacteriales</taxon>
        <taxon>Oscillospiraceae</taxon>
        <taxon>Fastidiosipila</taxon>
    </lineage>
</organism>
<evidence type="ECO:0000256" key="7">
    <source>
        <dbReference type="RuleBase" id="RU363032"/>
    </source>
</evidence>
<dbReference type="AlphaFoldDB" id="A0A2S0KKZ7"/>
<evidence type="ECO:0000256" key="6">
    <source>
        <dbReference type="ARBA" id="ARBA00023136"/>
    </source>
</evidence>
<dbReference type="Proteomes" id="UP000237947">
    <property type="component" value="Chromosome"/>
</dbReference>
<feature type="transmembrane region" description="Helical" evidence="7">
    <location>
        <begin position="299"/>
        <end position="321"/>
    </location>
</feature>
<evidence type="ECO:0000256" key="4">
    <source>
        <dbReference type="ARBA" id="ARBA00022692"/>
    </source>
</evidence>
<dbReference type="PROSITE" id="PS50928">
    <property type="entry name" value="ABC_TM1"/>
    <property type="match status" value="1"/>
</dbReference>
<dbReference type="CDD" id="cd06261">
    <property type="entry name" value="TM_PBP2"/>
    <property type="match status" value="1"/>
</dbReference>
<dbReference type="EMBL" id="CP027226">
    <property type="protein sequence ID" value="AVM41713.1"/>
    <property type="molecule type" value="Genomic_DNA"/>
</dbReference>
<reference evidence="10" key="1">
    <citation type="submission" date="2018-02" db="EMBL/GenBank/DDBJ databases">
        <authorList>
            <person name="Holder M.E."/>
            <person name="Ajami N.J."/>
            <person name="Petrosino J.F."/>
        </authorList>
    </citation>
    <scope>NUCLEOTIDE SEQUENCE [LARGE SCALE GENOMIC DNA]</scope>
    <source>
        <strain evidence="10">CCUG 47711</strain>
    </source>
</reference>
<evidence type="ECO:0000313" key="9">
    <source>
        <dbReference type="EMBL" id="AVM41713.1"/>
    </source>
</evidence>
<feature type="transmembrane region" description="Helical" evidence="7">
    <location>
        <begin position="239"/>
        <end position="261"/>
    </location>
</feature>
<dbReference type="SUPFAM" id="SSF161098">
    <property type="entry name" value="MetI-like"/>
    <property type="match status" value="1"/>
</dbReference>
<evidence type="ECO:0000313" key="10">
    <source>
        <dbReference type="Proteomes" id="UP000237947"/>
    </source>
</evidence>
<dbReference type="GO" id="GO:0055085">
    <property type="term" value="P:transmembrane transport"/>
    <property type="evidence" value="ECO:0007669"/>
    <property type="project" value="InterPro"/>
</dbReference>
<feature type="transmembrane region" description="Helical" evidence="7">
    <location>
        <begin position="193"/>
        <end position="218"/>
    </location>
</feature>
<feature type="transmembrane region" description="Helical" evidence="7">
    <location>
        <begin position="43"/>
        <end position="68"/>
    </location>
</feature>
<dbReference type="InterPro" id="IPR000515">
    <property type="entry name" value="MetI-like"/>
</dbReference>
<keyword evidence="5 7" id="KW-1133">Transmembrane helix</keyword>
<sequence>MISDHIAITEFQEDNQLAKIKEINQNPSKQRSYVMGQKIKDRLFTYSMIWPALLTLIFVSIVPIIAIINTSLTNLNLIKMNNGAEEFIRFENYKTIFQDSNFWQSIEVTVKFTLIAVFTQLALGMLMAVFVHKQRKGIWGSAIKIILLLPNLCPPISMILIWQTMYSNNYGVINQILNALGIGSVNWLQDINVAFFAVLIVDIWQYAPFVYLLLYTSLTQFPKEMEEAANIDGASSWQMFKYITLPYLGKTLGIVALLRTIDTFRLFDKVNVLTGGGPYNSTRTITMYIYQTGIDRFELGMASASSILMTIVVLILAIPYLRSNFQNIRRSSR</sequence>
<evidence type="ECO:0000259" key="8">
    <source>
        <dbReference type="PROSITE" id="PS50928"/>
    </source>
</evidence>
<feature type="transmembrane region" description="Helical" evidence="7">
    <location>
        <begin position="143"/>
        <end position="162"/>
    </location>
</feature>
<dbReference type="PANTHER" id="PTHR43005">
    <property type="entry name" value="BLR7065 PROTEIN"/>
    <property type="match status" value="1"/>
</dbReference>